<dbReference type="PANTHER" id="PTHR45670">
    <property type="entry name" value="E3 UBIQUITIN-PROTEIN LIGASE TRIP12"/>
    <property type="match status" value="1"/>
</dbReference>
<dbReference type="InterPro" id="IPR012919">
    <property type="entry name" value="SUN_dom"/>
</dbReference>
<reference evidence="5 6" key="1">
    <citation type="submission" date="2018-11" db="EMBL/GenBank/DDBJ databases">
        <authorList>
            <consortium name="Pathogen Informatics"/>
        </authorList>
    </citation>
    <scope>NUCLEOTIDE SEQUENCE [LARGE SCALE GENOMIC DNA]</scope>
</reference>
<evidence type="ECO:0000256" key="1">
    <source>
        <dbReference type="ARBA" id="ARBA00022679"/>
    </source>
</evidence>
<proteinExistence type="inferred from homology"/>
<dbReference type="GO" id="GO:0070534">
    <property type="term" value="P:protein K63-linked ubiquitination"/>
    <property type="evidence" value="ECO:0007669"/>
    <property type="project" value="TreeGrafter"/>
</dbReference>
<feature type="compositionally biased region" description="Polar residues" evidence="3">
    <location>
        <begin position="89"/>
        <end position="111"/>
    </location>
</feature>
<evidence type="ECO:0000313" key="5">
    <source>
        <dbReference type="EMBL" id="VDM23020.1"/>
    </source>
</evidence>
<dbReference type="InParanoid" id="A0A3P7EIZ1"/>
<dbReference type="AlphaFoldDB" id="A0A3P7EIZ1"/>
<evidence type="ECO:0000313" key="6">
    <source>
        <dbReference type="Proteomes" id="UP000270924"/>
    </source>
</evidence>
<keyword evidence="2" id="KW-0833">Ubl conjugation pathway</keyword>
<accession>A0A3P7EIZ1</accession>
<dbReference type="GO" id="GO:0061630">
    <property type="term" value="F:ubiquitin protein ligase activity"/>
    <property type="evidence" value="ECO:0007669"/>
    <property type="project" value="UniProtKB-UniRule"/>
</dbReference>
<dbReference type="Proteomes" id="UP000270924">
    <property type="component" value="Unassembled WGS sequence"/>
</dbReference>
<dbReference type="InterPro" id="IPR008979">
    <property type="entry name" value="Galactose-bd-like_sf"/>
</dbReference>
<comment type="pathway">
    <text evidence="2">Protein modification; protein ubiquitination.</text>
</comment>
<comment type="function">
    <text evidence="2">E3 ubiquitin-protein ligase which accepts ubiquitin from an E2 ubiquitin-conjugating enzyme in the form of a thioester and then directly transfers the ubiquitin to targeted substrates.</text>
</comment>
<dbReference type="Gene3D" id="2.60.120.260">
    <property type="entry name" value="Galactose-binding domain-like"/>
    <property type="match status" value="1"/>
</dbReference>
<gene>
    <name evidence="5" type="ORF">WBA_LOCUS12778</name>
</gene>
<dbReference type="GO" id="GO:0043161">
    <property type="term" value="P:proteasome-mediated ubiquitin-dependent protein catabolic process"/>
    <property type="evidence" value="ECO:0007669"/>
    <property type="project" value="TreeGrafter"/>
</dbReference>
<dbReference type="PANTHER" id="PTHR45670:SF1">
    <property type="entry name" value="E3 UBIQUITIN-PROTEIN LIGASE HECTD1"/>
    <property type="match status" value="1"/>
</dbReference>
<evidence type="ECO:0000259" key="4">
    <source>
        <dbReference type="Pfam" id="PF07738"/>
    </source>
</evidence>
<dbReference type="UniPathway" id="UPA00143"/>
<organism evidence="5 6">
    <name type="scientific">Wuchereria bancrofti</name>
    <dbReference type="NCBI Taxonomy" id="6293"/>
    <lineage>
        <taxon>Eukaryota</taxon>
        <taxon>Metazoa</taxon>
        <taxon>Ecdysozoa</taxon>
        <taxon>Nematoda</taxon>
        <taxon>Chromadorea</taxon>
        <taxon>Rhabditida</taxon>
        <taxon>Spirurina</taxon>
        <taxon>Spiruromorpha</taxon>
        <taxon>Filarioidea</taxon>
        <taxon>Onchocercidae</taxon>
        <taxon>Wuchereria</taxon>
    </lineage>
</organism>
<name>A0A3P7EIZ1_WUCBA</name>
<dbReference type="InterPro" id="IPR045322">
    <property type="entry name" value="HECTD1/TRIP12-like"/>
</dbReference>
<keyword evidence="1 2" id="KW-0808">Transferase</keyword>
<dbReference type="OMA" id="ICIMENI"/>
<dbReference type="EC" id="2.3.2.26" evidence="2"/>
<protein>
    <recommendedName>
        <fullName evidence="2">E3 ubiquitin-protein ligase</fullName>
        <ecNumber evidence="2">2.3.2.26</ecNumber>
    </recommendedName>
</protein>
<dbReference type="Pfam" id="PF07738">
    <property type="entry name" value="Sad1_UNC"/>
    <property type="match status" value="1"/>
</dbReference>
<keyword evidence="6" id="KW-1185">Reference proteome</keyword>
<evidence type="ECO:0000256" key="3">
    <source>
        <dbReference type="SAM" id="MobiDB-lite"/>
    </source>
</evidence>
<dbReference type="EMBL" id="UYWW01013116">
    <property type="protein sequence ID" value="VDM23020.1"/>
    <property type="molecule type" value="Genomic_DNA"/>
</dbReference>
<dbReference type="GO" id="GO:0016607">
    <property type="term" value="C:nuclear speck"/>
    <property type="evidence" value="ECO:0007669"/>
    <property type="project" value="TreeGrafter"/>
</dbReference>
<sequence length="721" mass="81846">MMGLEHEDDTESHENVLQIVKSLFMKNTDFWLEQLVRVGIFEKVEAVANQPITPVKDSAVTTVVTDKSGRMSSSLSVTVMDNTHEVSQDVNSGVKNGQHFTVNPSKNWSDESTTSSTVVSSTKEINDHAVVSVPIHDNDSHNTQVTASASINALTPPSIFETSETASVTSVTSKYNMGVDLSLAVDDEWEIIQGKSYRWKDWRMIKSRDSFFIWCDAVAVEFSDGSNGWFRFMLDGRLSTMYRYSQRLIIVEDLPGFIFESNRQTKHCFQAERTLGLDFVTGWAARGGGRRLRFRAETQKAKLQEMAKEIWDKYLKEAQSKPRDALVELQKASSTIKVRVNNACKQICIMENICQQKSGQLSAHMLSELEAALKCMHSSVINDRLLSTFELSISGMVDALLAFLKFVQRDTNCEIAIIFRRVFVDQCSLSALVCKMVSVLDSIEKFPQYFYDTPGGSSFGLQLLNRRIKLKLEQFNSNTPPQMQLLDRSGRTMKVEPLSTVKQLKCYILRMVTKQWYDRERQTFHFVEEIKNARKHGTKISFTYTSDFDDKGIIYWLGTNGKTVTEWTNPASVHVVFVTSSDGERLPYGQHEDILSREALNCHTSDDKNAHFTIDLGIYFYPKTYTLRHARGYGRSALRNWLLQGSHNGRIWDVLVVHENDSSLNYPGSTATWPIVCPEEKGPYRYIRIAQNGRNASNQNHYLSLSGFEIYGDVVDVVVSV</sequence>
<dbReference type="SUPFAM" id="SSF49785">
    <property type="entry name" value="Galactose-binding domain-like"/>
    <property type="match status" value="1"/>
</dbReference>
<evidence type="ECO:0000256" key="2">
    <source>
        <dbReference type="RuleBase" id="RU369009"/>
    </source>
</evidence>
<feature type="region of interest" description="Disordered" evidence="3">
    <location>
        <begin position="89"/>
        <end position="121"/>
    </location>
</feature>
<feature type="domain" description="SUN" evidence="4">
    <location>
        <begin position="599"/>
        <end position="713"/>
    </location>
</feature>
<dbReference type="OrthoDB" id="412600at2759"/>
<comment type="catalytic activity">
    <reaction evidence="2">
        <text>S-ubiquitinyl-[E2 ubiquitin-conjugating enzyme]-L-cysteine + [acceptor protein]-L-lysine = [E2 ubiquitin-conjugating enzyme]-L-cysteine + N(6)-ubiquitinyl-[acceptor protein]-L-lysine.</text>
        <dbReference type="EC" id="2.3.2.26"/>
    </reaction>
</comment>
<feature type="compositionally biased region" description="Low complexity" evidence="3">
    <location>
        <begin position="112"/>
        <end position="121"/>
    </location>
</feature>
<comment type="similarity">
    <text evidence="2">Belongs to the UPL family. K-HECT subfamily.</text>
</comment>